<keyword evidence="3" id="KW-0479">Metal-binding</keyword>
<evidence type="ECO:0000313" key="8">
    <source>
        <dbReference type="EMBL" id="TWB41183.1"/>
    </source>
</evidence>
<reference evidence="8 9" key="1">
    <citation type="submission" date="2019-06" db="EMBL/GenBank/DDBJ databases">
        <title>Genomic Encyclopedia of Type Strains, Phase IV (KMG-V): Genome sequencing to study the core and pangenomes of soil and plant-associated prokaryotes.</title>
        <authorList>
            <person name="Whitman W."/>
        </authorList>
    </citation>
    <scope>NUCLEOTIDE SEQUENCE [LARGE SCALE GENOMIC DNA]</scope>
    <source>
        <strain evidence="8 9">BR 11622</strain>
    </source>
</reference>
<dbReference type="Pfam" id="PF03460">
    <property type="entry name" value="NIR_SIR_ferr"/>
    <property type="match status" value="1"/>
</dbReference>
<evidence type="ECO:0000259" key="7">
    <source>
        <dbReference type="Pfam" id="PF03460"/>
    </source>
</evidence>
<comment type="caution">
    <text evidence="8">The sequence shown here is derived from an EMBL/GenBank/DDBJ whole genome shotgun (WGS) entry which is preliminary data.</text>
</comment>
<evidence type="ECO:0000256" key="1">
    <source>
        <dbReference type="ARBA" id="ARBA00022485"/>
    </source>
</evidence>
<dbReference type="PANTHER" id="PTHR32439:SF9">
    <property type="entry name" value="BLR3264 PROTEIN"/>
    <property type="match status" value="1"/>
</dbReference>
<dbReference type="InterPro" id="IPR012798">
    <property type="entry name" value="Cbl_synth_CobG-like"/>
</dbReference>
<dbReference type="OrthoDB" id="7459360at2"/>
<dbReference type="AlphaFoldDB" id="A0A560H4I4"/>
<evidence type="ECO:0000256" key="2">
    <source>
        <dbReference type="ARBA" id="ARBA00022617"/>
    </source>
</evidence>
<dbReference type="EMBL" id="VITR01000008">
    <property type="protein sequence ID" value="TWB41183.1"/>
    <property type="molecule type" value="Genomic_DNA"/>
</dbReference>
<dbReference type="InterPro" id="IPR036136">
    <property type="entry name" value="Nit/Sulf_reduc_fer-like_dom_sf"/>
</dbReference>
<dbReference type="Proteomes" id="UP000315751">
    <property type="component" value="Unassembled WGS sequence"/>
</dbReference>
<dbReference type="GO" id="GO:0051539">
    <property type="term" value="F:4 iron, 4 sulfur cluster binding"/>
    <property type="evidence" value="ECO:0007669"/>
    <property type="project" value="UniProtKB-KW"/>
</dbReference>
<dbReference type="GO" id="GO:0046872">
    <property type="term" value="F:metal ion binding"/>
    <property type="evidence" value="ECO:0007669"/>
    <property type="project" value="UniProtKB-KW"/>
</dbReference>
<dbReference type="Gene3D" id="3.90.480.10">
    <property type="entry name" value="Sulfite Reductase Hemoprotein,Domain 2"/>
    <property type="match status" value="1"/>
</dbReference>
<protein>
    <submittedName>
        <fullName evidence="8">Precorrin-3B synthase</fullName>
    </submittedName>
</protein>
<proteinExistence type="predicted"/>
<dbReference type="InterPro" id="IPR051329">
    <property type="entry name" value="NIR_SIR_4Fe-4S"/>
</dbReference>
<feature type="domain" description="Nitrite/Sulfite reductase ferredoxin-like" evidence="7">
    <location>
        <begin position="22"/>
        <end position="86"/>
    </location>
</feature>
<dbReference type="SUPFAM" id="SSF55124">
    <property type="entry name" value="Nitrite/Sulfite reductase N-terminal domain-like"/>
    <property type="match status" value="1"/>
</dbReference>
<dbReference type="RefSeq" id="WP_145733587.1">
    <property type="nucleotide sequence ID" value="NZ_VITR01000008.1"/>
</dbReference>
<keyword evidence="5" id="KW-0408">Iron</keyword>
<evidence type="ECO:0000256" key="3">
    <source>
        <dbReference type="ARBA" id="ARBA00022723"/>
    </source>
</evidence>
<evidence type="ECO:0000313" key="9">
    <source>
        <dbReference type="Proteomes" id="UP000315751"/>
    </source>
</evidence>
<keyword evidence="2" id="KW-0349">Heme</keyword>
<dbReference type="NCBIfam" id="TIGR02435">
    <property type="entry name" value="CobG"/>
    <property type="match status" value="1"/>
</dbReference>
<keyword evidence="4" id="KW-0560">Oxidoreductase</keyword>
<evidence type="ECO:0000256" key="4">
    <source>
        <dbReference type="ARBA" id="ARBA00023002"/>
    </source>
</evidence>
<dbReference type="InterPro" id="IPR005117">
    <property type="entry name" value="NiRdtase/SiRdtase_haem-b_fer"/>
</dbReference>
<dbReference type="InterPro" id="IPR045854">
    <property type="entry name" value="NO2/SO3_Rdtase_4Fe4S_sf"/>
</dbReference>
<evidence type="ECO:0000256" key="6">
    <source>
        <dbReference type="ARBA" id="ARBA00023014"/>
    </source>
</evidence>
<organism evidence="8 9">
    <name type="scientific">Nitrospirillum amazonense</name>
    <dbReference type="NCBI Taxonomy" id="28077"/>
    <lineage>
        <taxon>Bacteria</taxon>
        <taxon>Pseudomonadati</taxon>
        <taxon>Pseudomonadota</taxon>
        <taxon>Alphaproteobacteria</taxon>
        <taxon>Rhodospirillales</taxon>
        <taxon>Azospirillaceae</taxon>
        <taxon>Nitrospirillum</taxon>
    </lineage>
</organism>
<evidence type="ECO:0000256" key="5">
    <source>
        <dbReference type="ARBA" id="ARBA00023004"/>
    </source>
</evidence>
<keyword evidence="1" id="KW-0004">4Fe-4S</keyword>
<name>A0A560H4I4_9PROT</name>
<keyword evidence="6" id="KW-0411">Iron-sulfur</keyword>
<sequence length="453" mass="46705">MTPAIINPPRVRGACPGALVPMEVADGLLVRLRIPGGRLTGPMTAAICDLAERHGNGLVDLSQRANLQLRGVRPETLSPLTDALRALGLVNGDPTAERVRNVLCSPTCGLDPACAPVRPLAVALDTALSNSPDLWTALPAKFSFVLNGGGQAPLADAVGDIRFDALPDTALFRVAVGGDQASATPLGVCAADVVVDTALALSRAYLRLSASRYRRLAALVAAEGAAGLAAHLSLAPLSVDASLPSLHLNQVLGAQAGWVGLAFPFGGLSVQRLAQIAHMTPVLRLTPWRALLLEGNFSGDPVDIFQPLGFILAPDDPRLALSACSGRGACDSGLTDARRDALALAQVAPRLLARGHIHVSACTKGCAHPAPALVTLTARDSQAGNPVYDIGLLAAAGGTAQWRGVTPARATSLVAALEAVYTDRRRQDEDPTAFVTRLGGPAELAAQVEAHAA</sequence>
<gene>
    <name evidence="8" type="ORF">FBZ90_108207</name>
</gene>
<dbReference type="SUPFAM" id="SSF56014">
    <property type="entry name" value="Nitrite and sulphite reductase 4Fe-4S domain-like"/>
    <property type="match status" value="2"/>
</dbReference>
<dbReference type="PANTHER" id="PTHR32439">
    <property type="entry name" value="FERREDOXIN--NITRITE REDUCTASE, CHLOROPLASTIC"/>
    <property type="match status" value="1"/>
</dbReference>
<keyword evidence="9" id="KW-1185">Reference proteome</keyword>
<dbReference type="GO" id="GO:0016491">
    <property type="term" value="F:oxidoreductase activity"/>
    <property type="evidence" value="ECO:0007669"/>
    <property type="project" value="UniProtKB-KW"/>
</dbReference>
<dbReference type="Gene3D" id="3.30.413.10">
    <property type="entry name" value="Sulfite Reductase Hemoprotein, domain 1"/>
    <property type="match status" value="2"/>
</dbReference>
<accession>A0A560H4I4</accession>